<dbReference type="OrthoDB" id="1673656at2"/>
<keyword evidence="7 8" id="KW-0472">Membrane</keyword>
<dbReference type="AlphaFoldDB" id="A0A4R7AZA8"/>
<keyword evidence="3" id="KW-1003">Cell membrane</keyword>
<keyword evidence="6 8" id="KW-1133">Transmembrane helix</keyword>
<evidence type="ECO:0000313" key="10">
    <source>
        <dbReference type="Proteomes" id="UP000295611"/>
    </source>
</evidence>
<evidence type="ECO:0000256" key="5">
    <source>
        <dbReference type="ARBA" id="ARBA00022692"/>
    </source>
</evidence>
<evidence type="ECO:0000256" key="8">
    <source>
        <dbReference type="SAM" id="Phobius"/>
    </source>
</evidence>
<reference evidence="9 10" key="1">
    <citation type="submission" date="2019-03" db="EMBL/GenBank/DDBJ databases">
        <title>Genomic Encyclopedia of Type Strains, Phase III (KMG-III): the genomes of soil and plant-associated and newly described type strains.</title>
        <authorList>
            <person name="Whitman W."/>
        </authorList>
    </citation>
    <scope>NUCLEOTIDE SEQUENCE [LARGE SCALE GENOMIC DNA]</scope>
    <source>
        <strain evidence="9 10">CECT 8976</strain>
    </source>
</reference>
<feature type="transmembrane region" description="Helical" evidence="8">
    <location>
        <begin position="42"/>
        <end position="59"/>
    </location>
</feature>
<feature type="transmembrane region" description="Helical" evidence="8">
    <location>
        <begin position="129"/>
        <end position="149"/>
    </location>
</feature>
<comment type="caution">
    <text evidence="9">The sequence shown here is derived from an EMBL/GenBank/DDBJ whole genome shotgun (WGS) entry which is preliminary data.</text>
</comment>
<name>A0A4R7AZA8_9NEIS</name>
<feature type="transmembrane region" description="Helical" evidence="8">
    <location>
        <begin position="240"/>
        <end position="262"/>
    </location>
</feature>
<feature type="transmembrane region" description="Helical" evidence="8">
    <location>
        <begin position="16"/>
        <end position="36"/>
    </location>
</feature>
<feature type="transmembrane region" description="Helical" evidence="8">
    <location>
        <begin position="359"/>
        <end position="383"/>
    </location>
</feature>
<accession>A0A4R7AZA8</accession>
<dbReference type="EMBL" id="SNZP01000013">
    <property type="protein sequence ID" value="TDR73584.1"/>
    <property type="molecule type" value="Genomic_DNA"/>
</dbReference>
<feature type="transmembrane region" description="Helical" evidence="8">
    <location>
        <begin position="95"/>
        <end position="117"/>
    </location>
</feature>
<keyword evidence="5 8" id="KW-0812">Transmembrane</keyword>
<evidence type="ECO:0000313" key="9">
    <source>
        <dbReference type="EMBL" id="TDR73584.1"/>
    </source>
</evidence>
<dbReference type="GO" id="GO:0005886">
    <property type="term" value="C:plasma membrane"/>
    <property type="evidence" value="ECO:0007669"/>
    <property type="project" value="UniProtKB-SubCell"/>
</dbReference>
<evidence type="ECO:0000256" key="4">
    <source>
        <dbReference type="ARBA" id="ARBA00022519"/>
    </source>
</evidence>
<feature type="transmembrane region" description="Helical" evidence="8">
    <location>
        <begin position="395"/>
        <end position="414"/>
    </location>
</feature>
<feature type="transmembrane region" description="Helical" evidence="8">
    <location>
        <begin position="292"/>
        <end position="313"/>
    </location>
</feature>
<gene>
    <name evidence="9" type="ORF">DFP86_11391</name>
</gene>
<dbReference type="GO" id="GO:0003333">
    <property type="term" value="P:amino acid transmembrane transport"/>
    <property type="evidence" value="ECO:0007669"/>
    <property type="project" value="InterPro"/>
</dbReference>
<protein>
    <submittedName>
        <fullName evidence="9">Serine transporter</fullName>
    </submittedName>
</protein>
<dbReference type="PANTHER" id="PTHR35334:SF4">
    <property type="entry name" value="SERINE TRANSPORTER-RELATED"/>
    <property type="match status" value="1"/>
</dbReference>
<feature type="transmembrane region" description="Helical" evidence="8">
    <location>
        <begin position="198"/>
        <end position="219"/>
    </location>
</feature>
<organism evidence="9 10">
    <name type="scientific">Paludibacterium purpuratum</name>
    <dbReference type="NCBI Taxonomy" id="1144873"/>
    <lineage>
        <taxon>Bacteria</taxon>
        <taxon>Pseudomonadati</taxon>
        <taxon>Pseudomonadota</taxon>
        <taxon>Betaproteobacteria</taxon>
        <taxon>Neisseriales</taxon>
        <taxon>Chromobacteriaceae</taxon>
        <taxon>Paludibacterium</taxon>
    </lineage>
</organism>
<keyword evidence="2" id="KW-0813">Transport</keyword>
<dbReference type="RefSeq" id="WP_133682830.1">
    <property type="nucleotide sequence ID" value="NZ_SNZP01000013.1"/>
</dbReference>
<comment type="subcellular location">
    <subcellularLocation>
        <location evidence="1">Cell inner membrane</location>
        <topology evidence="1">Multi-pass membrane protein</topology>
    </subcellularLocation>
</comment>
<evidence type="ECO:0000256" key="7">
    <source>
        <dbReference type="ARBA" id="ARBA00023136"/>
    </source>
</evidence>
<dbReference type="InterPro" id="IPR018227">
    <property type="entry name" value="Amino_acid_transport_2"/>
</dbReference>
<proteinExistence type="predicted"/>
<evidence type="ECO:0000256" key="2">
    <source>
        <dbReference type="ARBA" id="ARBA00022448"/>
    </source>
</evidence>
<feature type="transmembrane region" description="Helical" evidence="8">
    <location>
        <begin position="161"/>
        <end position="178"/>
    </location>
</feature>
<dbReference type="PANTHER" id="PTHR35334">
    <property type="entry name" value="SERINE TRANSPORTER"/>
    <property type="match status" value="1"/>
</dbReference>
<evidence type="ECO:0000256" key="6">
    <source>
        <dbReference type="ARBA" id="ARBA00022989"/>
    </source>
</evidence>
<keyword evidence="10" id="KW-1185">Reference proteome</keyword>
<evidence type="ECO:0000256" key="3">
    <source>
        <dbReference type="ARBA" id="ARBA00022475"/>
    </source>
</evidence>
<dbReference type="Proteomes" id="UP000295611">
    <property type="component" value="Unassembled WGS sequence"/>
</dbReference>
<keyword evidence="4" id="KW-0997">Cell inner membrane</keyword>
<evidence type="ECO:0000256" key="1">
    <source>
        <dbReference type="ARBA" id="ARBA00004429"/>
    </source>
</evidence>
<sequence length="417" mass="45951">MNIPAGMKAGTTQHDVEWILTLFGTAVGAGILFLPIQAGFGGIWPVLILSCVSFPVVWLSHRTLTHLVVTHKQPCELPQVVEDDLGGAAGLAVSLLYLMFYLALVVAFATGMINIAATYIENQLGLEAMPRPILCLLIALGLSAVMLTAGESAILRITSGIAFPLIAALLFLSIYLIPSWNPAMFAQVPDAWALSKSLLLIVPILYFSMDFSPICAMLAASYRRHYPDARVAMRRSDRAVYWSSLMLLVFVLFFTFSCVLATEQHDLTFALQHNIDVLTLMSLHIKPRLLRYSLPLLAFATILHSYFSAFLGARNGLIGLLGQWRRQQQHPHGLHSLEWITTLAIALPLWGFALADPSILALIGMVAAPIIALVCYVMPVYIFRRVPRLAIYRERASVLVLLAGLLVMVSYWVGTHL</sequence>
<feature type="transmembrane region" description="Helical" evidence="8">
    <location>
        <begin position="334"/>
        <end position="353"/>
    </location>
</feature>
<dbReference type="Pfam" id="PF03222">
    <property type="entry name" value="Trp_Tyr_perm"/>
    <property type="match status" value="1"/>
</dbReference>